<dbReference type="OrthoDB" id="2013972at2759"/>
<sequence length="428" mass="48766">MDENEHSSTWQTQARNEAGADDAQMADTIVTTIDPQSQQQQNPTDIEQQQQQHEHDESRSVAQDSSVDLADTLPPSDYYYHRADDDDADSALGDDDRASSTRSLTESVFNYEYENGRRYHAFRAGAYPLPNDELEQSRMDMQHHIYLLMLGGELYRAPLDAAHLRRALDVGCGTGLWAIDFADMHPDTHVTATDLSSIQPSWVPPNLHFEIDDAEGGDWMFSEPFDYIHIRSMAGSIGNWPQLLQRAYDNLEPGGWIELAEFETWASTDDNSLPLDSAYHEYQVRLGEAAAVFGKEMNVAPQIRGLVCDAGFENVKEDIWKCPLSPWPQDPRLKELATYMNLQMMESIEPYSLALFSRVLKWDNNRIQSLLAYVRQDLRNLNYHMYSKMCVSPTAFIQKSYDESMLILFAGTAYMPRNHMPPSEIGDK</sequence>
<organism evidence="2 3">
    <name type="scientific">Talaromyces rugulosus</name>
    <name type="common">Penicillium rugulosum</name>
    <dbReference type="NCBI Taxonomy" id="121627"/>
    <lineage>
        <taxon>Eukaryota</taxon>
        <taxon>Fungi</taxon>
        <taxon>Dikarya</taxon>
        <taxon>Ascomycota</taxon>
        <taxon>Pezizomycotina</taxon>
        <taxon>Eurotiomycetes</taxon>
        <taxon>Eurotiomycetidae</taxon>
        <taxon>Eurotiales</taxon>
        <taxon>Trichocomaceae</taxon>
        <taxon>Talaromyces</taxon>
        <taxon>Talaromyces sect. Islandici</taxon>
    </lineage>
</organism>
<dbReference type="GeneID" id="55990799"/>
<dbReference type="GO" id="GO:0008168">
    <property type="term" value="F:methyltransferase activity"/>
    <property type="evidence" value="ECO:0007669"/>
    <property type="project" value="TreeGrafter"/>
</dbReference>
<evidence type="ECO:0008006" key="4">
    <source>
        <dbReference type="Google" id="ProtNLM"/>
    </source>
</evidence>
<dbReference type="InterPro" id="IPR029063">
    <property type="entry name" value="SAM-dependent_MTases_sf"/>
</dbReference>
<evidence type="ECO:0000256" key="1">
    <source>
        <dbReference type="SAM" id="MobiDB-lite"/>
    </source>
</evidence>
<feature type="compositionally biased region" description="Polar residues" evidence="1">
    <location>
        <begin position="29"/>
        <end position="46"/>
    </location>
</feature>
<protein>
    <recommendedName>
        <fullName evidence="4">Methyltransferase domain-containing protein</fullName>
    </recommendedName>
</protein>
<dbReference type="Proteomes" id="UP000509510">
    <property type="component" value="Chromosome II"/>
</dbReference>
<dbReference type="PANTHER" id="PTHR43591">
    <property type="entry name" value="METHYLTRANSFERASE"/>
    <property type="match status" value="1"/>
</dbReference>
<name>A0A7H8QQF1_TALRU</name>
<dbReference type="KEGG" id="trg:TRUGW13939_03294"/>
<keyword evidence="3" id="KW-1185">Reference proteome</keyword>
<dbReference type="RefSeq" id="XP_035342372.1">
    <property type="nucleotide sequence ID" value="XM_035486479.1"/>
</dbReference>
<gene>
    <name evidence="2" type="ORF">TRUGW13939_03294</name>
</gene>
<dbReference type="CDD" id="cd02440">
    <property type="entry name" value="AdoMet_MTases"/>
    <property type="match status" value="1"/>
</dbReference>
<evidence type="ECO:0000313" key="2">
    <source>
        <dbReference type="EMBL" id="QKX56194.1"/>
    </source>
</evidence>
<dbReference type="AlphaFoldDB" id="A0A7H8QQF1"/>
<proteinExistence type="predicted"/>
<dbReference type="Pfam" id="PF13489">
    <property type="entry name" value="Methyltransf_23"/>
    <property type="match status" value="1"/>
</dbReference>
<feature type="region of interest" description="Disordered" evidence="1">
    <location>
        <begin position="1"/>
        <end position="103"/>
    </location>
</feature>
<dbReference type="EMBL" id="CP055899">
    <property type="protein sequence ID" value="QKX56194.1"/>
    <property type="molecule type" value="Genomic_DNA"/>
</dbReference>
<accession>A0A7H8QQF1</accession>
<evidence type="ECO:0000313" key="3">
    <source>
        <dbReference type="Proteomes" id="UP000509510"/>
    </source>
</evidence>
<dbReference type="SUPFAM" id="SSF53335">
    <property type="entry name" value="S-adenosyl-L-methionine-dependent methyltransferases"/>
    <property type="match status" value="1"/>
</dbReference>
<reference evidence="3" key="1">
    <citation type="submission" date="2020-06" db="EMBL/GenBank/DDBJ databases">
        <title>A chromosome-scale genome assembly of Talaromyces rugulosus W13939.</title>
        <authorList>
            <person name="Wang B."/>
            <person name="Guo L."/>
            <person name="Ye K."/>
            <person name="Wang L."/>
        </authorList>
    </citation>
    <scope>NUCLEOTIDE SEQUENCE [LARGE SCALE GENOMIC DNA]</scope>
    <source>
        <strain evidence="3">W13939</strain>
    </source>
</reference>
<dbReference type="PANTHER" id="PTHR43591:SF24">
    <property type="entry name" value="2-METHOXY-6-POLYPRENYL-1,4-BENZOQUINOL METHYLASE, MITOCHONDRIAL"/>
    <property type="match status" value="1"/>
</dbReference>
<dbReference type="Gene3D" id="3.40.50.150">
    <property type="entry name" value="Vaccinia Virus protein VP39"/>
    <property type="match status" value="1"/>
</dbReference>